<protein>
    <submittedName>
        <fullName evidence="1">ATP-grasp fold amidoligase family protein</fullName>
    </submittedName>
</protein>
<comment type="caution">
    <text evidence="1">The sequence shown here is derived from an EMBL/GenBank/DDBJ whole genome shotgun (WGS) entry which is preliminary data.</text>
</comment>
<reference evidence="2" key="1">
    <citation type="journal article" date="2019" name="Int. J. Syst. Evol. Microbiol.">
        <title>The Global Catalogue of Microorganisms (GCM) 10K type strain sequencing project: providing services to taxonomists for standard genome sequencing and annotation.</title>
        <authorList>
            <consortium name="The Broad Institute Genomics Platform"/>
            <consortium name="The Broad Institute Genome Sequencing Center for Infectious Disease"/>
            <person name="Wu L."/>
            <person name="Ma J."/>
        </authorList>
    </citation>
    <scope>NUCLEOTIDE SEQUENCE [LARGE SCALE GENOMIC DNA]</scope>
    <source>
        <strain evidence="2">CCUG 54822</strain>
    </source>
</reference>
<keyword evidence="2" id="KW-1185">Reference proteome</keyword>
<organism evidence="1 2">
    <name type="scientific">Lentibacillus salinarum</name>
    <dbReference type="NCBI Taxonomy" id="446820"/>
    <lineage>
        <taxon>Bacteria</taxon>
        <taxon>Bacillati</taxon>
        <taxon>Bacillota</taxon>
        <taxon>Bacilli</taxon>
        <taxon>Bacillales</taxon>
        <taxon>Bacillaceae</taxon>
        <taxon>Lentibacillus</taxon>
    </lineage>
</organism>
<dbReference type="Pfam" id="PF14305">
    <property type="entry name" value="ATPgrasp_TupA"/>
    <property type="match status" value="1"/>
</dbReference>
<gene>
    <name evidence="1" type="ORF">ACFQ4A_11725</name>
</gene>
<dbReference type="Proteomes" id="UP001597178">
    <property type="component" value="Unassembled WGS sequence"/>
</dbReference>
<dbReference type="RefSeq" id="WP_382400759.1">
    <property type="nucleotide sequence ID" value="NZ_JBHTNH010000025.1"/>
</dbReference>
<evidence type="ECO:0000313" key="2">
    <source>
        <dbReference type="Proteomes" id="UP001597178"/>
    </source>
</evidence>
<sequence length="304" mass="36676">MPIKKSIKNNDLIVLLVDKFKEFYLRYFISDEKLLNKRFKQRLGREVNLENPVKFNDKLQWLKLYWDDPLATKCADKYEVRGFIKETVGDKYLNELLGVYESVDEIGIDELPKSFVLKGTHGSGFNIVCKDKNKMDWKKEFKKMKRWLRYNYYWSKREWVYRDIKPRIICEAFLSDDMLNSTSLHDYKFYCFNGIPYYCQVIKGRDNNETIDFFNMNWEHMPFTGMRPLANSKEKIEQPKNYEEMILLARKLSQDFPFVRVDFYYVNNKIYFGELTFFPTSGMGQFYPPEWNRKIGNLLELPKN</sequence>
<accession>A0ABW3ZVS5</accession>
<name>A0ABW3ZVS5_9BACI</name>
<evidence type="ECO:0000313" key="1">
    <source>
        <dbReference type="EMBL" id="MFD1362324.1"/>
    </source>
</evidence>
<dbReference type="EMBL" id="JBHTNH010000025">
    <property type="protein sequence ID" value="MFD1362324.1"/>
    <property type="molecule type" value="Genomic_DNA"/>
</dbReference>
<dbReference type="InterPro" id="IPR029465">
    <property type="entry name" value="ATPgrasp_TupA"/>
</dbReference>
<proteinExistence type="predicted"/>